<evidence type="ECO:0000313" key="2">
    <source>
        <dbReference type="Proteomes" id="UP000651208"/>
    </source>
</evidence>
<comment type="caution">
    <text evidence="1">The sequence shown here is derived from an EMBL/GenBank/DDBJ whole genome shotgun (WGS) entry which is preliminary data.</text>
</comment>
<sequence>MVKNVNAEFKQQAIDYVLSNTYLSISKLANHLGVGKSTHDKWGSQFTANKTSHRKLIAEQQRNIGLEKISKRTENSE</sequence>
<reference evidence="1 2" key="1">
    <citation type="submission" date="2020-06" db="EMBL/GenBank/DDBJ databases">
        <title>Frischella cerana isolated from Apis cerana gut homogenate.</title>
        <authorList>
            <person name="Wolter L.A."/>
            <person name="Suenami S."/>
            <person name="Miyazaki R."/>
        </authorList>
    </citation>
    <scope>NUCLEOTIDE SEQUENCE [LARGE SCALE GENOMIC DNA]</scope>
    <source>
        <strain evidence="1 2">Ac13</strain>
    </source>
</reference>
<gene>
    <name evidence="1" type="ORF">FcAc13_10655</name>
</gene>
<name>A0ABR7R0D3_9GAMM</name>
<keyword evidence="2" id="KW-1185">Reference proteome</keyword>
<protein>
    <recommendedName>
        <fullName evidence="3">Transposase</fullName>
    </recommendedName>
</protein>
<accession>A0ABR7R0D3</accession>
<dbReference type="InterPro" id="IPR009057">
    <property type="entry name" value="Homeodomain-like_sf"/>
</dbReference>
<dbReference type="Gene3D" id="1.10.10.60">
    <property type="entry name" value="Homeodomain-like"/>
    <property type="match status" value="1"/>
</dbReference>
<evidence type="ECO:0000313" key="1">
    <source>
        <dbReference type="EMBL" id="MBC9131761.1"/>
    </source>
</evidence>
<dbReference type="Proteomes" id="UP000651208">
    <property type="component" value="Unassembled WGS sequence"/>
</dbReference>
<dbReference type="SUPFAM" id="SSF46689">
    <property type="entry name" value="Homeodomain-like"/>
    <property type="match status" value="1"/>
</dbReference>
<proteinExistence type="predicted"/>
<dbReference type="RefSeq" id="WP_187756206.1">
    <property type="nucleotide sequence ID" value="NZ_JABURY010000020.1"/>
</dbReference>
<evidence type="ECO:0008006" key="3">
    <source>
        <dbReference type="Google" id="ProtNLM"/>
    </source>
</evidence>
<dbReference type="EMBL" id="JABURY010000020">
    <property type="protein sequence ID" value="MBC9131761.1"/>
    <property type="molecule type" value="Genomic_DNA"/>
</dbReference>
<organism evidence="1 2">
    <name type="scientific">Frischella japonica</name>
    <dbReference type="NCBI Taxonomy" id="2741544"/>
    <lineage>
        <taxon>Bacteria</taxon>
        <taxon>Pseudomonadati</taxon>
        <taxon>Pseudomonadota</taxon>
        <taxon>Gammaproteobacteria</taxon>
        <taxon>Orbales</taxon>
        <taxon>Orbaceae</taxon>
        <taxon>Frischella</taxon>
    </lineage>
</organism>